<evidence type="ECO:0000256" key="2">
    <source>
        <dbReference type="ARBA" id="ARBA00022679"/>
    </source>
</evidence>
<dbReference type="EMBL" id="AFCE01000103">
    <property type="protein sequence ID" value="EGL83474.1"/>
    <property type="molecule type" value="Genomic_DNA"/>
</dbReference>
<dbReference type="EC" id="2.1.2.2" evidence="6"/>
<evidence type="ECO:0000256" key="1">
    <source>
        <dbReference type="ARBA" id="ARBA00005054"/>
    </source>
</evidence>
<reference evidence="9" key="3">
    <citation type="submission" date="2021-08" db="EMBL/GenBank/DDBJ databases">
        <authorList>
            <person name="de Jong S."/>
            <person name="van den Broek M."/>
            <person name="Merkel A."/>
            <person name="de la Torre Cortes P."/>
            <person name="Kalamorz F."/>
            <person name="Cook G."/>
            <person name="van Loosdrecht M."/>
            <person name="McMillan D."/>
        </authorList>
    </citation>
    <scope>NUCLEOTIDE SEQUENCE</scope>
    <source>
        <strain evidence="9">TA2.A1</strain>
    </source>
</reference>
<dbReference type="RefSeq" id="WP_007503645.1">
    <property type="nucleotide sequence ID" value="NZ_AFCE01000103.1"/>
</dbReference>
<dbReference type="InterPro" id="IPR004607">
    <property type="entry name" value="GART"/>
</dbReference>
<gene>
    <name evidence="6 9" type="primary">purN</name>
    <name evidence="8" type="ORF">CathTA2_0969</name>
    <name evidence="9" type="ORF">HUR95_04550</name>
</gene>
<comment type="similarity">
    <text evidence="4 6">Belongs to the GART family.</text>
</comment>
<name>F5L5A6_CALTT</name>
<comment type="pathway">
    <text evidence="1 6">Purine metabolism; IMP biosynthesis via de novo pathway; N(2)-formyl-N(1)-(5-phospho-D-ribosyl)glycinamide from N(1)-(5-phospho-D-ribosyl)glycinamide (10-formyl THF route): step 1/1.</text>
</comment>
<dbReference type="InterPro" id="IPR036477">
    <property type="entry name" value="Formyl_transf_N_sf"/>
</dbReference>
<dbReference type="PANTHER" id="PTHR43369:SF2">
    <property type="entry name" value="PHOSPHORIBOSYLGLYCINAMIDE FORMYLTRANSFERASE"/>
    <property type="match status" value="1"/>
</dbReference>
<evidence type="ECO:0000259" key="7">
    <source>
        <dbReference type="Pfam" id="PF00551"/>
    </source>
</evidence>
<dbReference type="CDD" id="cd08645">
    <property type="entry name" value="FMT_core_GART"/>
    <property type="match status" value="1"/>
</dbReference>
<dbReference type="UniPathway" id="UPA00074">
    <property type="reaction ID" value="UER00126"/>
</dbReference>
<evidence type="ECO:0000313" key="9">
    <source>
        <dbReference type="EMBL" id="QZT34618.1"/>
    </source>
</evidence>
<accession>F5L5A6</accession>
<dbReference type="Proteomes" id="UP000825179">
    <property type="component" value="Chromosome"/>
</dbReference>
<organism evidence="8 10">
    <name type="scientific">Caldalkalibacillus thermarum (strain TA2.A1)</name>
    <dbReference type="NCBI Taxonomy" id="986075"/>
    <lineage>
        <taxon>Bacteria</taxon>
        <taxon>Bacillati</taxon>
        <taxon>Bacillota</taxon>
        <taxon>Bacilli</taxon>
        <taxon>Bacillales</taxon>
        <taxon>Bacillaceae</taxon>
        <taxon>Caldalkalibacillus</taxon>
    </lineage>
</organism>
<comment type="function">
    <text evidence="6">Catalyzes the transfer of a formyl group from 10-formyltetrahydrofolate to 5-phospho-ribosyl-glycinamide (GAR), producing 5-phospho-ribosyl-N-formylglycinamide (FGAR) and tetrahydrofolate.</text>
</comment>
<dbReference type="Gene3D" id="3.40.50.170">
    <property type="entry name" value="Formyl transferase, N-terminal domain"/>
    <property type="match status" value="1"/>
</dbReference>
<evidence type="ECO:0000256" key="6">
    <source>
        <dbReference type="HAMAP-Rule" id="MF_01930"/>
    </source>
</evidence>
<evidence type="ECO:0000256" key="5">
    <source>
        <dbReference type="ARBA" id="ARBA00047664"/>
    </source>
</evidence>
<evidence type="ECO:0000313" key="11">
    <source>
        <dbReference type="Proteomes" id="UP000825179"/>
    </source>
</evidence>
<feature type="binding site" evidence="6">
    <location>
        <begin position="14"/>
        <end position="16"/>
    </location>
    <ligand>
        <name>N(1)-(5-phospho-beta-D-ribosyl)glycinamide</name>
        <dbReference type="ChEBI" id="CHEBI:143788"/>
    </ligand>
</feature>
<keyword evidence="11" id="KW-1185">Reference proteome</keyword>
<dbReference type="AlphaFoldDB" id="F5L5A6"/>
<dbReference type="GO" id="GO:0006189">
    <property type="term" value="P:'de novo' IMP biosynthetic process"/>
    <property type="evidence" value="ECO:0007669"/>
    <property type="project" value="UniProtKB-UniRule"/>
</dbReference>
<dbReference type="FunFam" id="3.40.50.170:FF:000007">
    <property type="entry name" value="Phosphoribosylglycinamide formyltransferase"/>
    <property type="match status" value="1"/>
</dbReference>
<dbReference type="HAMAP" id="MF_01930">
    <property type="entry name" value="PurN"/>
    <property type="match status" value="1"/>
</dbReference>
<evidence type="ECO:0000256" key="4">
    <source>
        <dbReference type="ARBA" id="ARBA00038440"/>
    </source>
</evidence>
<protein>
    <recommendedName>
        <fullName evidence="6">Phosphoribosylglycinamide formyltransferase</fullName>
        <ecNumber evidence="6">2.1.2.2</ecNumber>
    </recommendedName>
    <alternativeName>
        <fullName evidence="6">5'-phosphoribosylglycinamide transformylase</fullName>
    </alternativeName>
    <alternativeName>
        <fullName evidence="6">GAR transformylase</fullName>
        <shortName evidence="6">GART</shortName>
    </alternativeName>
</protein>
<reference evidence="8 10" key="1">
    <citation type="journal article" date="2011" name="J. Bacteriol.">
        <title>Draft genome sequence of the thermoalkaliphilic Caldalkalibacillus thermarum strain TA2.A1.</title>
        <authorList>
            <person name="Kalamorz F."/>
            <person name="Keis S."/>
            <person name="McMillan D.G."/>
            <person name="Olsson K."/>
            <person name="Stanton J.A."/>
            <person name="Stockwell P."/>
            <person name="Black M.A."/>
            <person name="Klingeman D.M."/>
            <person name="Land M.L."/>
            <person name="Han C.S."/>
            <person name="Martin S.L."/>
            <person name="Becher S.A."/>
            <person name="Peddie C.J."/>
            <person name="Morgan H.W."/>
            <person name="Matthies D."/>
            <person name="Preiss L."/>
            <person name="Meier T."/>
            <person name="Brown S.D."/>
            <person name="Cook G.M."/>
        </authorList>
    </citation>
    <scope>NUCLEOTIDE SEQUENCE [LARGE SCALE GENOMIC DNA]</scope>
    <source>
        <strain evidence="8 10">TA2.A1</strain>
    </source>
</reference>
<dbReference type="SUPFAM" id="SSF53328">
    <property type="entry name" value="Formyltransferase"/>
    <property type="match status" value="1"/>
</dbReference>
<proteinExistence type="inferred from homology"/>
<dbReference type="Pfam" id="PF00551">
    <property type="entry name" value="Formyl_trans_N"/>
    <property type="match status" value="1"/>
</dbReference>
<dbReference type="InterPro" id="IPR001555">
    <property type="entry name" value="GART_AS"/>
</dbReference>
<dbReference type="InterPro" id="IPR002376">
    <property type="entry name" value="Formyl_transf_N"/>
</dbReference>
<reference evidence="9 11" key="2">
    <citation type="journal article" date="2020" name="Extremophiles">
        <title>Genomic analysis of Caldalkalibacillus thermarum TA2.A1 reveals aerobic alkaliphilic metabolism and evolutionary hallmarks linking alkaliphilic bacteria and plant life.</title>
        <authorList>
            <person name="de Jong S.I."/>
            <person name="van den Broek M.A."/>
            <person name="Merkel A.Y."/>
            <person name="de la Torre Cortes P."/>
            <person name="Kalamorz F."/>
            <person name="Cook G.M."/>
            <person name="van Loosdrecht M.C.M."/>
            <person name="McMillan D.G.G."/>
        </authorList>
    </citation>
    <scope>NUCLEOTIDE SEQUENCE [LARGE SCALE GENOMIC DNA]</scope>
    <source>
        <strain evidence="9 11">TA2.A1</strain>
    </source>
</reference>
<dbReference type="PROSITE" id="PS00373">
    <property type="entry name" value="GART"/>
    <property type="match status" value="1"/>
</dbReference>
<keyword evidence="2 6" id="KW-0808">Transferase</keyword>
<feature type="binding site" evidence="6">
    <location>
        <begin position="93"/>
        <end position="96"/>
    </location>
    <ligand>
        <name>(6R)-10-formyltetrahydrofolate</name>
        <dbReference type="ChEBI" id="CHEBI:195366"/>
    </ligand>
</feature>
<keyword evidence="3 6" id="KW-0658">Purine biosynthesis</keyword>
<dbReference type="EMBL" id="CP082237">
    <property type="protein sequence ID" value="QZT34618.1"/>
    <property type="molecule type" value="Genomic_DNA"/>
</dbReference>
<dbReference type="GO" id="GO:0005829">
    <property type="term" value="C:cytosol"/>
    <property type="evidence" value="ECO:0007669"/>
    <property type="project" value="TreeGrafter"/>
</dbReference>
<dbReference type="eggNOG" id="COG0299">
    <property type="taxonomic scope" value="Bacteria"/>
</dbReference>
<evidence type="ECO:0000256" key="3">
    <source>
        <dbReference type="ARBA" id="ARBA00022755"/>
    </source>
</evidence>
<evidence type="ECO:0000313" key="8">
    <source>
        <dbReference type="EMBL" id="EGL83474.1"/>
    </source>
</evidence>
<sequence length="210" mass="23223">MGAKRVAVFASGNGSNFEAILANWQETGFEDGQVSLLVCNNPGAFVLTRAKEWKVPTFVCPSRNYPDKTAYELAILEVLQKHQIDFIVLAGYMRLLGPTLLAPYEGRIVNLHPSLLPAFPGKDAIGQALEHGVRISGITIHFVDEGLDTGPIIYQQAVALDPDETRQTLTAKIQQVEHQVYPEIVKACVTEQVVLEGGKVKWRKQPFNVR</sequence>
<dbReference type="GO" id="GO:0004644">
    <property type="term" value="F:phosphoribosylglycinamide formyltransferase activity"/>
    <property type="evidence" value="ECO:0007669"/>
    <property type="project" value="UniProtKB-UniRule"/>
</dbReference>
<feature type="binding site" evidence="6">
    <location>
        <position position="68"/>
    </location>
    <ligand>
        <name>(6R)-10-formyltetrahydrofolate</name>
        <dbReference type="ChEBI" id="CHEBI:195366"/>
    </ligand>
</feature>
<feature type="domain" description="Formyl transferase N-terminal" evidence="7">
    <location>
        <begin position="4"/>
        <end position="184"/>
    </location>
</feature>
<dbReference type="NCBIfam" id="TIGR00639">
    <property type="entry name" value="PurN"/>
    <property type="match status" value="1"/>
</dbReference>
<dbReference type="Proteomes" id="UP000010716">
    <property type="component" value="Unassembled WGS sequence"/>
</dbReference>
<feature type="active site" description="Proton donor" evidence="6">
    <location>
        <position position="112"/>
    </location>
</feature>
<feature type="site" description="Raises pKa of active site His" evidence="6">
    <location>
        <position position="148"/>
    </location>
</feature>
<dbReference type="PANTHER" id="PTHR43369">
    <property type="entry name" value="PHOSPHORIBOSYLGLYCINAMIDE FORMYLTRANSFERASE"/>
    <property type="match status" value="1"/>
</dbReference>
<dbReference type="KEGG" id="cthu:HUR95_04550"/>
<dbReference type="OrthoDB" id="9806170at2"/>
<comment type="catalytic activity">
    <reaction evidence="5 6">
        <text>N(1)-(5-phospho-beta-D-ribosyl)glycinamide + (6R)-10-formyltetrahydrofolate = N(2)-formyl-N(1)-(5-phospho-beta-D-ribosyl)glycinamide + (6S)-5,6,7,8-tetrahydrofolate + H(+)</text>
        <dbReference type="Rhea" id="RHEA:15053"/>
        <dbReference type="ChEBI" id="CHEBI:15378"/>
        <dbReference type="ChEBI" id="CHEBI:57453"/>
        <dbReference type="ChEBI" id="CHEBI:143788"/>
        <dbReference type="ChEBI" id="CHEBI:147286"/>
        <dbReference type="ChEBI" id="CHEBI:195366"/>
        <dbReference type="EC" id="2.1.2.2"/>
    </reaction>
</comment>
<evidence type="ECO:0000313" key="10">
    <source>
        <dbReference type="Proteomes" id="UP000010716"/>
    </source>
</evidence>
<feature type="binding site" evidence="6">
    <location>
        <position position="110"/>
    </location>
    <ligand>
        <name>(6R)-10-formyltetrahydrofolate</name>
        <dbReference type="ChEBI" id="CHEBI:195366"/>
    </ligand>
</feature>